<dbReference type="FunFam" id="1.10.510.10:FF:000129">
    <property type="entry name" value="cysteine-rich receptor-like protein kinase 10"/>
    <property type="match status" value="1"/>
</dbReference>
<feature type="domain" description="Gnk2-homologous" evidence="19">
    <location>
        <begin position="7"/>
        <end position="109"/>
    </location>
</feature>
<evidence type="ECO:0000256" key="9">
    <source>
        <dbReference type="ARBA" id="ARBA00022840"/>
    </source>
</evidence>
<keyword evidence="4 17" id="KW-0812">Transmembrane</keyword>
<dbReference type="Gene3D" id="1.10.510.10">
    <property type="entry name" value="Transferase(Phosphotransferase) domain 1"/>
    <property type="match status" value="1"/>
</dbReference>
<dbReference type="InterPro" id="IPR000719">
    <property type="entry name" value="Prot_kinase_dom"/>
</dbReference>
<dbReference type="InterPro" id="IPR001245">
    <property type="entry name" value="Ser-Thr/Tyr_kinase_cat_dom"/>
</dbReference>
<comment type="catalytic activity">
    <reaction evidence="15">
        <text>L-threonyl-[protein] + ATP = O-phospho-L-threonyl-[protein] + ADP + H(+)</text>
        <dbReference type="Rhea" id="RHEA:46608"/>
        <dbReference type="Rhea" id="RHEA-COMP:11060"/>
        <dbReference type="Rhea" id="RHEA-COMP:11605"/>
        <dbReference type="ChEBI" id="CHEBI:15378"/>
        <dbReference type="ChEBI" id="CHEBI:30013"/>
        <dbReference type="ChEBI" id="CHEBI:30616"/>
        <dbReference type="ChEBI" id="CHEBI:61977"/>
        <dbReference type="ChEBI" id="CHEBI:456216"/>
    </reaction>
</comment>
<evidence type="ECO:0000256" key="17">
    <source>
        <dbReference type="SAM" id="Phobius"/>
    </source>
</evidence>
<dbReference type="InterPro" id="IPR008271">
    <property type="entry name" value="Ser/Thr_kinase_AS"/>
</dbReference>
<keyword evidence="13" id="KW-0325">Glycoprotein</keyword>
<keyword evidence="10 17" id="KW-1133">Transmembrane helix</keyword>
<feature type="domain" description="Gnk2-homologous" evidence="19">
    <location>
        <begin position="115"/>
        <end position="220"/>
    </location>
</feature>
<reference evidence="20 21" key="1">
    <citation type="submission" date="2021-09" db="EMBL/GenBank/DDBJ databases">
        <title>Genomic insights and catalytic innovation underlie evolution of tropane alkaloids biosynthesis.</title>
        <authorList>
            <person name="Wang Y.-J."/>
            <person name="Tian T."/>
            <person name="Huang J.-P."/>
            <person name="Huang S.-X."/>
        </authorList>
    </citation>
    <scope>NUCLEOTIDE SEQUENCE [LARGE SCALE GENOMIC DNA]</scope>
    <source>
        <strain evidence="20">KIB-2018</strain>
        <tissue evidence="20">Leaf</tissue>
    </source>
</reference>
<feature type="region of interest" description="Disordered" evidence="16">
    <location>
        <begin position="609"/>
        <end position="628"/>
    </location>
</feature>
<evidence type="ECO:0000256" key="2">
    <source>
        <dbReference type="ARBA" id="ARBA00022527"/>
    </source>
</evidence>
<accession>A0AAV8SB14</accession>
<evidence type="ECO:0000313" key="20">
    <source>
        <dbReference type="EMBL" id="KAJ8749397.1"/>
    </source>
</evidence>
<keyword evidence="12" id="KW-0675">Receptor</keyword>
<keyword evidence="21" id="KW-1185">Reference proteome</keyword>
<evidence type="ECO:0000256" key="15">
    <source>
        <dbReference type="ARBA" id="ARBA00047951"/>
    </source>
</evidence>
<feature type="region of interest" description="Disordered" evidence="16">
    <location>
        <begin position="233"/>
        <end position="252"/>
    </location>
</feature>
<evidence type="ECO:0000256" key="13">
    <source>
        <dbReference type="ARBA" id="ARBA00023180"/>
    </source>
</evidence>
<dbReference type="Pfam" id="PF01657">
    <property type="entry name" value="Stress-antifung"/>
    <property type="match status" value="2"/>
</dbReference>
<feature type="compositionally biased region" description="Polar residues" evidence="16">
    <location>
        <begin position="236"/>
        <end position="252"/>
    </location>
</feature>
<dbReference type="FunFam" id="3.30.200.20:FF:000142">
    <property type="entry name" value="Cysteine-rich receptor-like protein kinase 10"/>
    <property type="match status" value="1"/>
</dbReference>
<dbReference type="InterPro" id="IPR002902">
    <property type="entry name" value="GNK2"/>
</dbReference>
<keyword evidence="6" id="KW-0677">Repeat</keyword>
<evidence type="ECO:0000256" key="8">
    <source>
        <dbReference type="ARBA" id="ARBA00022777"/>
    </source>
</evidence>
<dbReference type="Pfam" id="PF07714">
    <property type="entry name" value="PK_Tyr_Ser-Thr"/>
    <property type="match status" value="1"/>
</dbReference>
<evidence type="ECO:0000256" key="14">
    <source>
        <dbReference type="ARBA" id="ARBA00047558"/>
    </source>
</evidence>
<evidence type="ECO:0000256" key="6">
    <source>
        <dbReference type="ARBA" id="ARBA00022737"/>
    </source>
</evidence>
<keyword evidence="8" id="KW-0418">Kinase</keyword>
<evidence type="ECO:0008006" key="22">
    <source>
        <dbReference type="Google" id="ProtNLM"/>
    </source>
</evidence>
<keyword evidence="11 17" id="KW-0472">Membrane</keyword>
<evidence type="ECO:0000313" key="21">
    <source>
        <dbReference type="Proteomes" id="UP001159364"/>
    </source>
</evidence>
<feature type="domain" description="Protein kinase" evidence="18">
    <location>
        <begin position="318"/>
        <end position="590"/>
    </location>
</feature>
<name>A0AAV8SB14_9ROSI</name>
<evidence type="ECO:0000256" key="4">
    <source>
        <dbReference type="ARBA" id="ARBA00022692"/>
    </source>
</evidence>
<comment type="catalytic activity">
    <reaction evidence="14">
        <text>L-seryl-[protein] + ATP = O-phospho-L-seryl-[protein] + ADP + H(+)</text>
        <dbReference type="Rhea" id="RHEA:17989"/>
        <dbReference type="Rhea" id="RHEA-COMP:9863"/>
        <dbReference type="Rhea" id="RHEA-COMP:11604"/>
        <dbReference type="ChEBI" id="CHEBI:15378"/>
        <dbReference type="ChEBI" id="CHEBI:29999"/>
        <dbReference type="ChEBI" id="CHEBI:30616"/>
        <dbReference type="ChEBI" id="CHEBI:83421"/>
        <dbReference type="ChEBI" id="CHEBI:456216"/>
    </reaction>
</comment>
<dbReference type="CDD" id="cd14066">
    <property type="entry name" value="STKc_IRAK"/>
    <property type="match status" value="1"/>
</dbReference>
<dbReference type="InterPro" id="IPR038408">
    <property type="entry name" value="GNK2_sf"/>
</dbReference>
<comment type="caution">
    <text evidence="20">The sequence shown here is derived from an EMBL/GenBank/DDBJ whole genome shotgun (WGS) entry which is preliminary data.</text>
</comment>
<dbReference type="EMBL" id="JAIWQS010000012">
    <property type="protein sequence ID" value="KAJ8749397.1"/>
    <property type="molecule type" value="Genomic_DNA"/>
</dbReference>
<dbReference type="PANTHER" id="PTHR27002">
    <property type="entry name" value="RECEPTOR-LIKE SERINE/THREONINE-PROTEIN KINASE SD1-8"/>
    <property type="match status" value="1"/>
</dbReference>
<comment type="subcellular location">
    <subcellularLocation>
        <location evidence="1">Membrane</location>
        <topology evidence="1">Single-pass membrane protein</topology>
    </subcellularLocation>
</comment>
<protein>
    <recommendedName>
        <fullName evidence="22">Cysteine-rich receptor-like protein kinase</fullName>
    </recommendedName>
</protein>
<dbReference type="GO" id="GO:0006950">
    <property type="term" value="P:response to stress"/>
    <property type="evidence" value="ECO:0007669"/>
    <property type="project" value="UniProtKB-ARBA"/>
</dbReference>
<keyword evidence="2" id="KW-0723">Serine/threonine-protein kinase</keyword>
<dbReference type="GO" id="GO:0004674">
    <property type="term" value="F:protein serine/threonine kinase activity"/>
    <property type="evidence" value="ECO:0007669"/>
    <property type="project" value="UniProtKB-KW"/>
</dbReference>
<evidence type="ECO:0000256" key="10">
    <source>
        <dbReference type="ARBA" id="ARBA00022989"/>
    </source>
</evidence>
<dbReference type="InterPro" id="IPR011009">
    <property type="entry name" value="Kinase-like_dom_sf"/>
</dbReference>
<dbReference type="Gene3D" id="3.30.200.20">
    <property type="entry name" value="Phosphorylase Kinase, domain 1"/>
    <property type="match status" value="1"/>
</dbReference>
<dbReference type="GO" id="GO:0005524">
    <property type="term" value="F:ATP binding"/>
    <property type="evidence" value="ECO:0007669"/>
    <property type="project" value="UniProtKB-KW"/>
</dbReference>
<dbReference type="AlphaFoldDB" id="A0AAV8SB14"/>
<feature type="transmembrane region" description="Helical" evidence="17">
    <location>
        <begin position="259"/>
        <end position="281"/>
    </location>
</feature>
<evidence type="ECO:0000256" key="11">
    <source>
        <dbReference type="ARBA" id="ARBA00023136"/>
    </source>
</evidence>
<dbReference type="PROSITE" id="PS00108">
    <property type="entry name" value="PROTEIN_KINASE_ST"/>
    <property type="match status" value="1"/>
</dbReference>
<dbReference type="PROSITE" id="PS51473">
    <property type="entry name" value="GNK2"/>
    <property type="match status" value="2"/>
</dbReference>
<keyword evidence="3" id="KW-0808">Transferase</keyword>
<evidence type="ECO:0000256" key="3">
    <source>
        <dbReference type="ARBA" id="ARBA00022679"/>
    </source>
</evidence>
<gene>
    <name evidence="20" type="ORF">K2173_018889</name>
</gene>
<keyword evidence="5" id="KW-0732">Signal</keyword>
<dbReference type="PANTHER" id="PTHR27002:SF1040">
    <property type="entry name" value="OS07G0538400 PROTEIN"/>
    <property type="match status" value="1"/>
</dbReference>
<dbReference type="SUPFAM" id="SSF56112">
    <property type="entry name" value="Protein kinase-like (PK-like)"/>
    <property type="match status" value="1"/>
</dbReference>
<dbReference type="CDD" id="cd23509">
    <property type="entry name" value="Gnk2-like"/>
    <property type="match status" value="2"/>
</dbReference>
<proteinExistence type="predicted"/>
<evidence type="ECO:0000256" key="16">
    <source>
        <dbReference type="SAM" id="MobiDB-lite"/>
    </source>
</evidence>
<evidence type="ECO:0000259" key="18">
    <source>
        <dbReference type="PROSITE" id="PS50011"/>
    </source>
</evidence>
<keyword evidence="7" id="KW-0547">Nucleotide-binding</keyword>
<sequence length="645" mass="71857">MSRQAQSYQSFECNSTGNYTLESAYQQNLELALKVLADNASLTGYYTTTTGYNPDTVYAMVQCRGFLSTGDCRKCAANITGDIREVCPSQKEAFIWNENCYLQYSDWLFFSATNINNRLCLLNLANATEPTLFSGGLRNLIKSLSSVAASNSSRLAFGRTVYNGIDTLYAMVQCSKGITGNDCLNCLQQIVTNNPQCVDKNVGGQLIALSCYIRYEIYQFFSLSLLSESSPPPLFTQPSSDPSITNGRTSQSGKKSKTILTVIIPVSVAFMVTTIILLCFFRRKIKKKRTDGVAGEVSKSMELLSIELEALRVATDNFSDECKLGQGGFGPVYKGKLWDGREIAVKRLSSTSRQGLEELKTEVKLVAKLQHRNLVRLIGFCLEEEEKLLVYEYLPNGSLDNILFDTSREHSLEWEKRYKIIIGIARALVYLHEDSQLRIIHRDLKVSNILLDKWMNPKISDFGLAKLFPGSQTQANTNRIAGTYGYMAPEYAKKGHFSTKSDVYSFGVLVLEVVTGRKNSSFLDMTNLQSYAWEHWVNATALDLLDPSLGYQCSTNEVLKCIHIALLCVQNHAADRPRMSEIILMLSSYGTNPPTPLKPGFFVTRDGSGSNSIIEDSEEVQSSSSRPKLLHQSVNGVTISELDPR</sequence>
<organism evidence="20 21">
    <name type="scientific">Erythroxylum novogranatense</name>
    <dbReference type="NCBI Taxonomy" id="1862640"/>
    <lineage>
        <taxon>Eukaryota</taxon>
        <taxon>Viridiplantae</taxon>
        <taxon>Streptophyta</taxon>
        <taxon>Embryophyta</taxon>
        <taxon>Tracheophyta</taxon>
        <taxon>Spermatophyta</taxon>
        <taxon>Magnoliopsida</taxon>
        <taxon>eudicotyledons</taxon>
        <taxon>Gunneridae</taxon>
        <taxon>Pentapetalae</taxon>
        <taxon>rosids</taxon>
        <taxon>fabids</taxon>
        <taxon>Malpighiales</taxon>
        <taxon>Erythroxylaceae</taxon>
        <taxon>Erythroxylum</taxon>
    </lineage>
</organism>
<dbReference type="PROSITE" id="PS50011">
    <property type="entry name" value="PROTEIN_KINASE_DOM"/>
    <property type="match status" value="1"/>
</dbReference>
<keyword evidence="9" id="KW-0067">ATP-binding</keyword>
<evidence type="ECO:0000259" key="19">
    <source>
        <dbReference type="PROSITE" id="PS51473"/>
    </source>
</evidence>
<evidence type="ECO:0000256" key="5">
    <source>
        <dbReference type="ARBA" id="ARBA00022729"/>
    </source>
</evidence>
<dbReference type="SMART" id="SM00220">
    <property type="entry name" value="S_TKc"/>
    <property type="match status" value="1"/>
</dbReference>
<evidence type="ECO:0000256" key="1">
    <source>
        <dbReference type="ARBA" id="ARBA00004167"/>
    </source>
</evidence>
<evidence type="ECO:0000256" key="7">
    <source>
        <dbReference type="ARBA" id="ARBA00022741"/>
    </source>
</evidence>
<evidence type="ECO:0000256" key="12">
    <source>
        <dbReference type="ARBA" id="ARBA00023170"/>
    </source>
</evidence>
<dbReference type="Proteomes" id="UP001159364">
    <property type="component" value="Linkage Group LG12"/>
</dbReference>
<dbReference type="GO" id="GO:0005886">
    <property type="term" value="C:plasma membrane"/>
    <property type="evidence" value="ECO:0007669"/>
    <property type="project" value="TreeGrafter"/>
</dbReference>
<dbReference type="Gene3D" id="3.30.430.20">
    <property type="entry name" value="Gnk2 domain, C-X8-C-X2-C motif"/>
    <property type="match status" value="2"/>
</dbReference>